<keyword evidence="2" id="KW-1185">Reference proteome</keyword>
<comment type="caution">
    <text evidence="1">The sequence shown here is derived from an EMBL/GenBank/DDBJ whole genome shotgun (WGS) entry which is preliminary data.</text>
</comment>
<organism evidence="1 2">
    <name type="scientific">Nocardia uniformis</name>
    <dbReference type="NCBI Taxonomy" id="53432"/>
    <lineage>
        <taxon>Bacteria</taxon>
        <taxon>Bacillati</taxon>
        <taxon>Actinomycetota</taxon>
        <taxon>Actinomycetes</taxon>
        <taxon>Mycobacteriales</taxon>
        <taxon>Nocardiaceae</taxon>
        <taxon>Nocardia</taxon>
    </lineage>
</organism>
<dbReference type="RefSeq" id="WP_084521909.1">
    <property type="nucleotide sequence ID" value="NZ_JABELX010000003.1"/>
</dbReference>
<dbReference type="Pfam" id="PF14063">
    <property type="entry name" value="DUF4254"/>
    <property type="match status" value="1"/>
</dbReference>
<protein>
    <submittedName>
        <fullName evidence="1">DUF4254 domain-containing protein</fullName>
    </submittedName>
</protein>
<accession>A0A849C0V3</accession>
<dbReference type="Proteomes" id="UP000586827">
    <property type="component" value="Unassembled WGS sequence"/>
</dbReference>
<proteinExistence type="predicted"/>
<dbReference type="AlphaFoldDB" id="A0A849C0V3"/>
<reference evidence="1 2" key="1">
    <citation type="submission" date="2020-05" db="EMBL/GenBank/DDBJ databases">
        <title>MicrobeNet Type strains.</title>
        <authorList>
            <person name="Nicholson A.C."/>
        </authorList>
    </citation>
    <scope>NUCLEOTIDE SEQUENCE [LARGE SCALE GENOMIC DNA]</scope>
    <source>
        <strain evidence="1 2">JCM 3224</strain>
    </source>
</reference>
<dbReference type="EMBL" id="JABELX010000003">
    <property type="protein sequence ID" value="NNH69477.1"/>
    <property type="molecule type" value="Genomic_DNA"/>
</dbReference>
<evidence type="ECO:0000313" key="2">
    <source>
        <dbReference type="Proteomes" id="UP000586827"/>
    </source>
</evidence>
<dbReference type="InterPro" id="IPR025350">
    <property type="entry name" value="DUF4254"/>
</dbReference>
<evidence type="ECO:0000313" key="1">
    <source>
        <dbReference type="EMBL" id="NNH69477.1"/>
    </source>
</evidence>
<name>A0A849C0V3_9NOCA</name>
<sequence>MTTPDIPGRSAGGSLRRLHVEGAGAHLKRSEPTLPLGAELITALRDEANAPHPIIGWVRELAALHQQSADTLVDVIETTRHRATIIHAIDLWTQQRLPQHRHGASLHTETLGSVIDRIAAAWVNARRALATLDARDPDLHTAWHHVAQLCDAYTDLITEVHAGRRRLPVTAPPAVSVW</sequence>
<gene>
    <name evidence="1" type="ORF">HLB23_06265</name>
</gene>